<gene>
    <name evidence="1" type="ORF">SAMEA4504048_01655</name>
</gene>
<evidence type="ECO:0000313" key="1">
    <source>
        <dbReference type="EMBL" id="SNV43183.1"/>
    </source>
</evidence>
<dbReference type="RefSeq" id="WP_269457182.1">
    <property type="nucleotide sequence ID" value="NZ_LT906454.1"/>
</dbReference>
<dbReference type="KEGG" id="saco:SAME_01655"/>
<dbReference type="AlphaFoldDB" id="A0A239XAH9"/>
<evidence type="ECO:0000313" key="2">
    <source>
        <dbReference type="Proteomes" id="UP000215144"/>
    </source>
</evidence>
<sequence length="44" mass="4642">MGQTIGGLLESGGHTIDYIDLEGLQVRKVADIVLLAVRYDAIAG</sequence>
<reference evidence="1 2" key="1">
    <citation type="submission" date="2017-06" db="EMBL/GenBank/DDBJ databases">
        <authorList>
            <consortium name="Pathogen Informatics"/>
        </authorList>
    </citation>
    <scope>NUCLEOTIDE SEQUENCE [LARGE SCALE GENOMIC DNA]</scope>
    <source>
        <strain evidence="1 2">NCTC11291</strain>
    </source>
</reference>
<organism evidence="1 2">
    <name type="scientific">Streptococcus acidominimus</name>
    <dbReference type="NCBI Taxonomy" id="1326"/>
    <lineage>
        <taxon>Bacteria</taxon>
        <taxon>Bacillati</taxon>
        <taxon>Bacillota</taxon>
        <taxon>Bacilli</taxon>
        <taxon>Lactobacillales</taxon>
        <taxon>Streptococcaceae</taxon>
        <taxon>Streptococcus</taxon>
    </lineage>
</organism>
<accession>A0A239XAH9</accession>
<dbReference type="EMBL" id="LT906454">
    <property type="protein sequence ID" value="SNV43183.1"/>
    <property type="molecule type" value="Genomic_DNA"/>
</dbReference>
<name>A0A239XAH9_STRAI</name>
<proteinExistence type="predicted"/>
<dbReference type="Proteomes" id="UP000215144">
    <property type="component" value="Chromosome 1"/>
</dbReference>
<protein>
    <submittedName>
        <fullName evidence="1">Uncharacterized protein</fullName>
    </submittedName>
</protein>